<evidence type="ECO:0000256" key="1">
    <source>
        <dbReference type="ARBA" id="ARBA00022723"/>
    </source>
</evidence>
<protein>
    <recommendedName>
        <fullName evidence="5">MYND-type domain-containing protein</fullName>
    </recommendedName>
</protein>
<gene>
    <name evidence="6" type="ORF">T310_8033</name>
</gene>
<sequence length="298" mass="33949">MAATTTALLPAGCGVCGKTENLLRCSRCKVMAYCSREHQVAHHTEHKSACSAVGKKRAILDAEEQKLRSHPDNFFKNDVGHFWGIWETRDYMSARFALVEALRKIKTHDAVQQQLDHALDLLRLCRSDNMAECYDFVKWWSTTGNDADYDWGDMKLPYLDIKNADAFEPVEYLCSGFPDLSHLVAITLLKIRLMLDLMALEDPATVNEKYPREIFHATRPSAPRSPIVTGNKDIMERKDQRAFIDKLAEQVDFLYKTVNKANKHFWPSLLNPGSHLTAQPVMFRPGGIEEMQVALQYS</sequence>
<keyword evidence="3" id="KW-0862">Zinc</keyword>
<keyword evidence="2 4" id="KW-0863">Zinc-finger</keyword>
<evidence type="ECO:0000256" key="3">
    <source>
        <dbReference type="ARBA" id="ARBA00022833"/>
    </source>
</evidence>
<proteinExistence type="predicted"/>
<evidence type="ECO:0000256" key="2">
    <source>
        <dbReference type="ARBA" id="ARBA00022771"/>
    </source>
</evidence>
<dbReference type="OrthoDB" id="5952526at2759"/>
<evidence type="ECO:0000256" key="4">
    <source>
        <dbReference type="PROSITE-ProRule" id="PRU00134"/>
    </source>
</evidence>
<dbReference type="SUPFAM" id="SSF144232">
    <property type="entry name" value="HIT/MYND zinc finger-like"/>
    <property type="match status" value="1"/>
</dbReference>
<dbReference type="GeneID" id="25320298"/>
<reference evidence="6 7" key="1">
    <citation type="submission" date="2015-04" db="EMBL/GenBank/DDBJ databases">
        <authorList>
            <person name="Heijne W.H."/>
            <person name="Fedorova N.D."/>
            <person name="Nierman W.C."/>
            <person name="Vollebregt A.W."/>
            <person name="Zhao Z."/>
            <person name="Wu L."/>
            <person name="Kumar M."/>
            <person name="Stam H."/>
            <person name="van den Berg M.A."/>
            <person name="Pel H.J."/>
        </authorList>
    </citation>
    <scope>NUCLEOTIDE SEQUENCE [LARGE SCALE GENOMIC DNA]</scope>
    <source>
        <strain evidence="6 7">CBS 393.64</strain>
    </source>
</reference>
<evidence type="ECO:0000313" key="7">
    <source>
        <dbReference type="Proteomes" id="UP000053958"/>
    </source>
</evidence>
<evidence type="ECO:0000313" key="6">
    <source>
        <dbReference type="EMBL" id="KKA18019.1"/>
    </source>
</evidence>
<dbReference type="Pfam" id="PF01753">
    <property type="entry name" value="zf-MYND"/>
    <property type="match status" value="1"/>
</dbReference>
<name>A0A0F4YIG8_RASE3</name>
<dbReference type="RefSeq" id="XP_013324631.1">
    <property type="nucleotide sequence ID" value="XM_013469177.1"/>
</dbReference>
<dbReference type="GO" id="GO:0008270">
    <property type="term" value="F:zinc ion binding"/>
    <property type="evidence" value="ECO:0007669"/>
    <property type="project" value="UniProtKB-KW"/>
</dbReference>
<dbReference type="EMBL" id="LASV01000512">
    <property type="protein sequence ID" value="KKA18019.1"/>
    <property type="molecule type" value="Genomic_DNA"/>
</dbReference>
<dbReference type="Proteomes" id="UP000053958">
    <property type="component" value="Unassembled WGS sequence"/>
</dbReference>
<organism evidence="6 7">
    <name type="scientific">Rasamsonia emersonii (strain ATCC 16479 / CBS 393.64 / IMI 116815)</name>
    <dbReference type="NCBI Taxonomy" id="1408163"/>
    <lineage>
        <taxon>Eukaryota</taxon>
        <taxon>Fungi</taxon>
        <taxon>Dikarya</taxon>
        <taxon>Ascomycota</taxon>
        <taxon>Pezizomycotina</taxon>
        <taxon>Eurotiomycetes</taxon>
        <taxon>Eurotiomycetidae</taxon>
        <taxon>Eurotiales</taxon>
        <taxon>Trichocomaceae</taxon>
        <taxon>Rasamsonia</taxon>
    </lineage>
</organism>
<dbReference type="STRING" id="1408163.A0A0F4YIG8"/>
<accession>A0A0F4YIG8</accession>
<dbReference type="PROSITE" id="PS01360">
    <property type="entry name" value="ZF_MYND_1"/>
    <property type="match status" value="1"/>
</dbReference>
<dbReference type="PROSITE" id="PS50865">
    <property type="entry name" value="ZF_MYND_2"/>
    <property type="match status" value="1"/>
</dbReference>
<keyword evidence="1" id="KW-0479">Metal-binding</keyword>
<dbReference type="AlphaFoldDB" id="A0A0F4YIG8"/>
<comment type="caution">
    <text evidence="6">The sequence shown here is derived from an EMBL/GenBank/DDBJ whole genome shotgun (WGS) entry which is preliminary data.</text>
</comment>
<dbReference type="Gene3D" id="6.10.140.2220">
    <property type="match status" value="1"/>
</dbReference>
<dbReference type="InterPro" id="IPR002893">
    <property type="entry name" value="Znf_MYND"/>
</dbReference>
<evidence type="ECO:0000259" key="5">
    <source>
        <dbReference type="PROSITE" id="PS50865"/>
    </source>
</evidence>
<feature type="domain" description="MYND-type" evidence="5">
    <location>
        <begin position="13"/>
        <end position="50"/>
    </location>
</feature>
<keyword evidence="7" id="KW-1185">Reference proteome</keyword>